<dbReference type="EMBL" id="CYGV01000890">
    <property type="protein sequence ID" value="CUA69662.1"/>
    <property type="molecule type" value="Genomic_DNA"/>
</dbReference>
<organism evidence="2 3">
    <name type="scientific">Rhizoctonia solani</name>
    <dbReference type="NCBI Taxonomy" id="456999"/>
    <lineage>
        <taxon>Eukaryota</taxon>
        <taxon>Fungi</taxon>
        <taxon>Dikarya</taxon>
        <taxon>Basidiomycota</taxon>
        <taxon>Agaricomycotina</taxon>
        <taxon>Agaricomycetes</taxon>
        <taxon>Cantharellales</taxon>
        <taxon>Ceratobasidiaceae</taxon>
        <taxon>Rhizoctonia</taxon>
    </lineage>
</organism>
<dbReference type="Gene3D" id="3.80.10.10">
    <property type="entry name" value="Ribonuclease Inhibitor"/>
    <property type="match status" value="1"/>
</dbReference>
<name>A0A0K6FUD2_9AGAM</name>
<feature type="region of interest" description="Disordered" evidence="1">
    <location>
        <begin position="488"/>
        <end position="546"/>
    </location>
</feature>
<protein>
    <submittedName>
        <fullName evidence="2">Uncharacterized protein</fullName>
    </submittedName>
</protein>
<reference evidence="2 3" key="1">
    <citation type="submission" date="2015-07" db="EMBL/GenBank/DDBJ databases">
        <authorList>
            <person name="Noorani M."/>
        </authorList>
    </citation>
    <scope>NUCLEOTIDE SEQUENCE [LARGE SCALE GENOMIC DNA]</scope>
    <source>
        <strain evidence="2">BBA 69670</strain>
    </source>
</reference>
<feature type="compositionally biased region" description="Acidic residues" evidence="1">
    <location>
        <begin position="528"/>
        <end position="546"/>
    </location>
</feature>
<feature type="compositionally biased region" description="Acidic residues" evidence="1">
    <location>
        <begin position="492"/>
        <end position="520"/>
    </location>
</feature>
<dbReference type="AlphaFoldDB" id="A0A0K6FUD2"/>
<evidence type="ECO:0000313" key="3">
    <source>
        <dbReference type="Proteomes" id="UP000044841"/>
    </source>
</evidence>
<dbReference type="InterPro" id="IPR032675">
    <property type="entry name" value="LRR_dom_sf"/>
</dbReference>
<accession>A0A0K6FUD2</accession>
<dbReference type="Gene3D" id="1.20.1280.50">
    <property type="match status" value="1"/>
</dbReference>
<dbReference type="Proteomes" id="UP000044841">
    <property type="component" value="Unassembled WGS sequence"/>
</dbReference>
<evidence type="ECO:0000313" key="2">
    <source>
        <dbReference type="EMBL" id="CUA69662.1"/>
    </source>
</evidence>
<evidence type="ECO:0000256" key="1">
    <source>
        <dbReference type="SAM" id="MobiDB-lite"/>
    </source>
</evidence>
<proteinExistence type="predicted"/>
<gene>
    <name evidence="2" type="ORF">RSOLAG22IIIB_04040</name>
</gene>
<sequence>MATTPPLEETRAKREQDNNNIWINRLPTEILSRIFEIGEDMDQDKGEDDRNNYEPVQFQELVAQVCRKWRTVVINMPMLWTYIHISGPKSFDSALAFIERSGQTIPLEIEIDLPEHLYSDSDSWSEDSDDQEFETKFAQEALEFLVSKGAKSSRWARLAIWFEKPKALFTVIDFLIDAPLDSLRKLSLVNTFIDPMTIEDYVVEAMRDRNLPRSSLFRNSPPLLQELELVGIPSGFFFGKENLSLISNLTHLELGLTLSLPPLMGLHVLLVQNPRLESLCLDTGTTELTFFEPENITEIRVAMPFLRRFSLQEPISVGWGFSVIQMIDAPGLEAFALNLDQSQTIPDAIPFHIAYGKEIASGENRPDTMFPRHPIYPALKHLALGPFPGTSLALLAMLEALGTITRLDWELQDEEPVTINRVLGDSKFCPRLEHVRVYGVDEADLIDLVQSRIRSGAPLKMVEVNSREWLDIKSSTITTLSGMLEKFGPYVDDNESDSDTSSDSDSDSGSDLEGWTDTDLSEAGPLEFSDEGAFSDDDIDSDSDSD</sequence>
<keyword evidence="3" id="KW-1185">Reference proteome</keyword>